<accession>A0A1T5DI83</accession>
<reference evidence="2 3" key="1">
    <citation type="submission" date="2017-02" db="EMBL/GenBank/DDBJ databases">
        <authorList>
            <person name="Peterson S.W."/>
        </authorList>
    </citation>
    <scope>NUCLEOTIDE SEQUENCE [LARGE SCALE GENOMIC DNA]</scope>
    <source>
        <strain evidence="2 3">DSM 22323</strain>
    </source>
</reference>
<name>A0A1T5DI83_9FLAO</name>
<feature type="domain" description="Serine aminopeptidase S33" evidence="1">
    <location>
        <begin position="26"/>
        <end position="114"/>
    </location>
</feature>
<organism evidence="2 3">
    <name type="scientific">Soonwooa buanensis</name>
    <dbReference type="NCBI Taxonomy" id="619805"/>
    <lineage>
        <taxon>Bacteria</taxon>
        <taxon>Pseudomonadati</taxon>
        <taxon>Bacteroidota</taxon>
        <taxon>Flavobacteriia</taxon>
        <taxon>Flavobacteriales</taxon>
        <taxon>Weeksellaceae</taxon>
        <taxon>Chryseobacterium group</taxon>
        <taxon>Soonwooa</taxon>
    </lineage>
</organism>
<dbReference type="Gene3D" id="3.40.50.1820">
    <property type="entry name" value="alpha/beta hydrolase"/>
    <property type="match status" value="1"/>
</dbReference>
<dbReference type="EMBL" id="FUYZ01000002">
    <property type="protein sequence ID" value="SKB71399.1"/>
    <property type="molecule type" value="Genomic_DNA"/>
</dbReference>
<dbReference type="Proteomes" id="UP000191112">
    <property type="component" value="Unassembled WGS sequence"/>
</dbReference>
<dbReference type="GO" id="GO:0016787">
    <property type="term" value="F:hydrolase activity"/>
    <property type="evidence" value="ECO:0007669"/>
    <property type="project" value="UniProtKB-KW"/>
</dbReference>
<evidence type="ECO:0000313" key="3">
    <source>
        <dbReference type="Proteomes" id="UP000191112"/>
    </source>
</evidence>
<dbReference type="InterPro" id="IPR022742">
    <property type="entry name" value="Hydrolase_4"/>
</dbReference>
<dbReference type="Pfam" id="PF12146">
    <property type="entry name" value="Hydrolase_4"/>
    <property type="match status" value="1"/>
</dbReference>
<dbReference type="STRING" id="619805.SAMN05660477_00752"/>
<dbReference type="InterPro" id="IPR029058">
    <property type="entry name" value="AB_hydrolase_fold"/>
</dbReference>
<evidence type="ECO:0000259" key="1">
    <source>
        <dbReference type="Pfam" id="PF12146"/>
    </source>
</evidence>
<dbReference type="OrthoDB" id="9785076at2"/>
<keyword evidence="3" id="KW-1185">Reference proteome</keyword>
<proteinExistence type="predicted"/>
<dbReference type="RefSeq" id="WP_079666033.1">
    <property type="nucleotide sequence ID" value="NZ_FUYZ01000002.1"/>
</dbReference>
<sequence length="280" mass="31709">MQELSIKAEDGYLLAATLFVPEIDMKKVLIINSATGVKQQMYFGFAQFLAQNGITVITYDYRGIGLSKPKKMKGFSATMRDWGNLDYKAVTEYVIKHYSDSSKFILGHSVGALILGMNQNSDVFEKLFFVATQNAYVGHLNFKTKVSAYLGFGIMQPLSTKLFGYFPAHRFGLGESLPAGVGYDWRNLILKQKSTDYLLENSKVDISKNISKKVFVLYAEDDAWLTKNGVESLLKSTYPKLEPEYHLIKVKDSEVGNIGHVNFFRSYNQKLWNIILNQIN</sequence>
<protein>
    <submittedName>
        <fullName evidence="2">Predicted alpha/beta hydrolase</fullName>
    </submittedName>
</protein>
<evidence type="ECO:0000313" key="2">
    <source>
        <dbReference type="EMBL" id="SKB71399.1"/>
    </source>
</evidence>
<keyword evidence="2" id="KW-0378">Hydrolase</keyword>
<dbReference type="InterPro" id="IPR017208">
    <property type="entry name" value="UCP037442_abhydr"/>
</dbReference>
<dbReference type="PIRSF" id="PIRSF037442">
    <property type="entry name" value="UCP037442_abhydr"/>
    <property type="match status" value="1"/>
</dbReference>
<dbReference type="SUPFAM" id="SSF53474">
    <property type="entry name" value="alpha/beta-Hydrolases"/>
    <property type="match status" value="1"/>
</dbReference>
<dbReference type="AlphaFoldDB" id="A0A1T5DI83"/>
<gene>
    <name evidence="2" type="ORF">SAMN05660477_00752</name>
</gene>